<sequence length="897" mass="100715">MFLNSFSNHLYDNNGVKFEQGMRVVKTQDEVDEALSKGEKVFLIDPNIGNQTGSLSTAWGHTYFIGENVLEVIKNAKLGYDGINGIPINGWEGDDLDVSHVELDNSLMSHQSWRNYLFYMEAELALLQDLGYEFDRKLYYGDSIYESDLKDWQSNHGYFARKDGEWLEGVYNPTEYGVGLHIYGKNNTVTQNHDILSSGVAASGIRIDGTNNKLTISNGVKVHTLGDYSNALLIAYGKEHIIHQNGELKATGKDGIAININFGDNTLGNSEEYRGSYMLEMSYKPNDIKHMLGFYNLNGALVDTLNLSSTSSTIGSLASIYIADNAYVKTINIAKNANIKGDIISNWNPNNDKLLLDEYKNQFFTELNFGNASSVANFSLNTPNNAWSVKANIVGYDSFKMNVNEDLNLQGSAFVYDLNNKANFTLLSKNLQNSILYIKNNFMQNSNASLSVSLNGNGKANVYVGNNANLGGNLNFYIGKDYYKSGTLTLDKSNIIQANGTINGSFSNINYDSSLNTPSYTLDFSYDSTKQELQIQRDYQPFAKKDADISLANALNALSIQGNKEDISLLFSELDFLQDKKQISKALNNLNANAYLDSAKISLDFQEKLNKELLDELHQKYEKDWQSSISTFGDYQNLKANGDFNSYKGYNTGLKFKTTKNFNHLNFSFNAILNNNNFDIDDNFANTKTKGAYAGIFAKYSLEDFYLFLGLRGGFEHTKLNRTLSIGSFNANYNSKFNSYLSSEILGFGKSFNYENFNFGPLVYLEHNFLHRQNFNEENTSSTALQLDSKNFNMLNSFIGLDINYTQNLNANTLMNLAFLGGYSHAFLDSLKNNANFKGASANSFYAKSNLNTKDSLYLQGEIGFNFRDFFFSKLQLSSNIHKDTDFKGRIEMGIKF</sequence>
<comment type="caution">
    <text evidence="2">The sequence shown here is derived from an EMBL/GenBank/DDBJ whole genome shotgun (WGS) entry which is preliminary data.</text>
</comment>
<dbReference type="InterPro" id="IPR005546">
    <property type="entry name" value="Autotransporte_beta"/>
</dbReference>
<protein>
    <submittedName>
        <fullName evidence="2">Autotransporter</fullName>
    </submittedName>
</protein>
<evidence type="ECO:0000259" key="1">
    <source>
        <dbReference type="PROSITE" id="PS51208"/>
    </source>
</evidence>
<proteinExistence type="predicted"/>
<keyword evidence="3" id="KW-1185">Reference proteome</keyword>
<dbReference type="EMBL" id="NBIU01000011">
    <property type="protein sequence ID" value="PZT48225.1"/>
    <property type="molecule type" value="Genomic_DNA"/>
</dbReference>
<evidence type="ECO:0000313" key="2">
    <source>
        <dbReference type="EMBL" id="PZT48225.1"/>
    </source>
</evidence>
<evidence type="ECO:0000313" key="3">
    <source>
        <dbReference type="Proteomes" id="UP000249746"/>
    </source>
</evidence>
<dbReference type="PROSITE" id="PS51208">
    <property type="entry name" value="AUTOTRANSPORTER"/>
    <property type="match status" value="1"/>
</dbReference>
<dbReference type="SUPFAM" id="SSF103515">
    <property type="entry name" value="Autotransporter"/>
    <property type="match status" value="1"/>
</dbReference>
<accession>A0A2W6MUM5</accession>
<dbReference type="InterPro" id="IPR036709">
    <property type="entry name" value="Autotransporte_beta_dom_sf"/>
</dbReference>
<dbReference type="Proteomes" id="UP000249746">
    <property type="component" value="Unassembled WGS sequence"/>
</dbReference>
<reference evidence="2 3" key="1">
    <citation type="submission" date="2017-03" db="EMBL/GenBank/DDBJ databases">
        <title>Genomic and clinical evidence uncovers the enterohepatic species Helicobacter valdiviensis as a potential human intestinal pathogen.</title>
        <authorList>
            <person name="Fresia P."/>
            <person name="Jara R."/>
            <person name="Sierra R."/>
            <person name="Ferres I."/>
            <person name="Greif G."/>
            <person name="Iraola G."/>
            <person name="Collado L."/>
        </authorList>
    </citation>
    <scope>NUCLEOTIDE SEQUENCE [LARGE SCALE GENOMIC DNA]</scope>
    <source>
        <strain evidence="2 3">WBE14</strain>
    </source>
</reference>
<dbReference type="OrthoDB" id="5368632at2"/>
<dbReference type="AlphaFoldDB" id="A0A2W6MUM5"/>
<name>A0A2W6MUM5_9HELI</name>
<gene>
    <name evidence="2" type="ORF">B6S12_05200</name>
</gene>
<dbReference type="Gene3D" id="2.40.128.130">
    <property type="entry name" value="Autotransporter beta-domain"/>
    <property type="match status" value="1"/>
</dbReference>
<organism evidence="2 3">
    <name type="scientific">Helicobacter valdiviensis</name>
    <dbReference type="NCBI Taxonomy" id="1458358"/>
    <lineage>
        <taxon>Bacteria</taxon>
        <taxon>Pseudomonadati</taxon>
        <taxon>Campylobacterota</taxon>
        <taxon>Epsilonproteobacteria</taxon>
        <taxon>Campylobacterales</taxon>
        <taxon>Helicobacteraceae</taxon>
        <taxon>Helicobacter</taxon>
    </lineage>
</organism>
<dbReference type="SMART" id="SM00869">
    <property type="entry name" value="Autotransporter"/>
    <property type="match status" value="1"/>
</dbReference>
<feature type="domain" description="Autotransporter" evidence="1">
    <location>
        <begin position="620"/>
        <end position="897"/>
    </location>
</feature>